<keyword evidence="1" id="KW-0472">Membrane</keyword>
<dbReference type="RefSeq" id="XP_028465700.1">
    <property type="nucleotide sequence ID" value="XM_028607030.1"/>
</dbReference>
<dbReference type="AlphaFoldDB" id="A0A3N2PTW9"/>
<proteinExistence type="predicted"/>
<evidence type="ECO:0000313" key="3">
    <source>
        <dbReference type="Proteomes" id="UP000272025"/>
    </source>
</evidence>
<feature type="transmembrane region" description="Helical" evidence="1">
    <location>
        <begin position="66"/>
        <end position="86"/>
    </location>
</feature>
<protein>
    <submittedName>
        <fullName evidence="2">Uncharacterized protein</fullName>
    </submittedName>
</protein>
<organism evidence="2 3">
    <name type="scientific">Sodiomyces alkalinus (strain CBS 110278 / VKM F-3762 / F11)</name>
    <name type="common">Alkaliphilic filamentous fungus</name>
    <dbReference type="NCBI Taxonomy" id="1314773"/>
    <lineage>
        <taxon>Eukaryota</taxon>
        <taxon>Fungi</taxon>
        <taxon>Dikarya</taxon>
        <taxon>Ascomycota</taxon>
        <taxon>Pezizomycotina</taxon>
        <taxon>Sordariomycetes</taxon>
        <taxon>Hypocreomycetidae</taxon>
        <taxon>Glomerellales</taxon>
        <taxon>Plectosphaerellaceae</taxon>
        <taxon>Sodiomyces</taxon>
    </lineage>
</organism>
<name>A0A3N2PTW9_SODAK</name>
<keyword evidence="1" id="KW-0812">Transmembrane</keyword>
<dbReference type="EMBL" id="ML119056">
    <property type="protein sequence ID" value="ROT37894.1"/>
    <property type="molecule type" value="Genomic_DNA"/>
</dbReference>
<accession>A0A3N2PTW9</accession>
<dbReference type="GeneID" id="39575508"/>
<evidence type="ECO:0000256" key="1">
    <source>
        <dbReference type="SAM" id="Phobius"/>
    </source>
</evidence>
<evidence type="ECO:0000313" key="2">
    <source>
        <dbReference type="EMBL" id="ROT37894.1"/>
    </source>
</evidence>
<sequence>MTATCQKPQVHPSTSVVGLFETKRGQFSRWETVRSRPGGGLVSILSSGSSGTLDERDDERDGWDDFFFFFFLFFFFLFFFSLFSSFSKYASRCSSWNLVGKRTRRWLSLCNRRGRLWILVDKWAARGNYCLI</sequence>
<keyword evidence="3" id="KW-1185">Reference proteome</keyword>
<keyword evidence="1" id="KW-1133">Transmembrane helix</keyword>
<gene>
    <name evidence="2" type="ORF">SODALDRAFT_176467</name>
</gene>
<reference evidence="2 3" key="1">
    <citation type="journal article" date="2018" name="Mol. Ecol.">
        <title>The obligate alkalophilic soda-lake fungus Sodiomyces alkalinus has shifted to a protein diet.</title>
        <authorList>
            <person name="Grum-Grzhimaylo A.A."/>
            <person name="Falkoski D.L."/>
            <person name="van den Heuvel J."/>
            <person name="Valero-Jimenez C.A."/>
            <person name="Min B."/>
            <person name="Choi I.G."/>
            <person name="Lipzen A."/>
            <person name="Daum C.G."/>
            <person name="Aanen D.K."/>
            <person name="Tsang A."/>
            <person name="Henrissat B."/>
            <person name="Bilanenko E.N."/>
            <person name="de Vries R.P."/>
            <person name="van Kan J.A.L."/>
            <person name="Grigoriev I.V."/>
            <person name="Debets A.J.M."/>
        </authorList>
    </citation>
    <scope>NUCLEOTIDE SEQUENCE [LARGE SCALE GENOMIC DNA]</scope>
    <source>
        <strain evidence="2 3">F11</strain>
    </source>
</reference>
<dbReference type="Proteomes" id="UP000272025">
    <property type="component" value="Unassembled WGS sequence"/>
</dbReference>